<dbReference type="EMBL" id="FMZO01000012">
    <property type="protein sequence ID" value="SDD70520.1"/>
    <property type="molecule type" value="Genomic_DNA"/>
</dbReference>
<sequence>VTLAQAWPYALLILTGSIVLAYACLKWYDEPVRKWLRKKWGQ</sequence>
<name>A0A1G6WX51_NIADE</name>
<gene>
    <name evidence="2" type="ORF">SAMN04487894_11261</name>
</gene>
<evidence type="ECO:0000256" key="1">
    <source>
        <dbReference type="SAM" id="Phobius"/>
    </source>
</evidence>
<evidence type="ECO:0000313" key="3">
    <source>
        <dbReference type="Proteomes" id="UP000198757"/>
    </source>
</evidence>
<dbReference type="Proteomes" id="UP000198757">
    <property type="component" value="Unassembled WGS sequence"/>
</dbReference>
<protein>
    <recommendedName>
        <fullName evidence="4">Acyltransferase</fullName>
    </recommendedName>
</protein>
<keyword evidence="1" id="KW-0472">Membrane</keyword>
<evidence type="ECO:0008006" key="4">
    <source>
        <dbReference type="Google" id="ProtNLM"/>
    </source>
</evidence>
<organism evidence="2 3">
    <name type="scientific">Niabella drilacis (strain DSM 25811 / CCM 8410 / CCUG 62505 / LMG 26954 / E90)</name>
    <dbReference type="NCBI Taxonomy" id="1285928"/>
    <lineage>
        <taxon>Bacteria</taxon>
        <taxon>Pseudomonadati</taxon>
        <taxon>Bacteroidota</taxon>
        <taxon>Chitinophagia</taxon>
        <taxon>Chitinophagales</taxon>
        <taxon>Chitinophagaceae</taxon>
        <taxon>Niabella</taxon>
    </lineage>
</organism>
<evidence type="ECO:0000313" key="2">
    <source>
        <dbReference type="EMBL" id="SDD70520.1"/>
    </source>
</evidence>
<keyword evidence="1" id="KW-0812">Transmembrane</keyword>
<keyword evidence="3" id="KW-1185">Reference proteome</keyword>
<feature type="transmembrane region" description="Helical" evidence="1">
    <location>
        <begin position="6"/>
        <end position="28"/>
    </location>
</feature>
<feature type="non-terminal residue" evidence="2">
    <location>
        <position position="1"/>
    </location>
</feature>
<accession>A0A1G6WX51</accession>
<dbReference type="AlphaFoldDB" id="A0A1G6WX51"/>
<keyword evidence="1" id="KW-1133">Transmembrane helix</keyword>
<reference evidence="3" key="1">
    <citation type="submission" date="2016-10" db="EMBL/GenBank/DDBJ databases">
        <authorList>
            <person name="Varghese N."/>
            <person name="Submissions S."/>
        </authorList>
    </citation>
    <scope>NUCLEOTIDE SEQUENCE [LARGE SCALE GENOMIC DNA]</scope>
    <source>
        <strain evidence="3">DSM 25811 / CCM 8410 / LMG 26954 / E90</strain>
    </source>
</reference>
<proteinExistence type="predicted"/>